<evidence type="ECO:0000256" key="10">
    <source>
        <dbReference type="SAM" id="MobiDB-lite"/>
    </source>
</evidence>
<keyword evidence="6" id="KW-0333">Golgi apparatus</keyword>
<dbReference type="AlphaFoldDB" id="A0A9P6PQA1"/>
<evidence type="ECO:0000256" key="9">
    <source>
        <dbReference type="SAM" id="Coils"/>
    </source>
</evidence>
<dbReference type="SMART" id="SM00762">
    <property type="entry name" value="Cog4"/>
    <property type="match status" value="1"/>
</dbReference>
<feature type="coiled-coil region" evidence="9">
    <location>
        <begin position="59"/>
        <end position="86"/>
    </location>
</feature>
<organism evidence="12 13">
    <name type="scientific">Mortierella polycephala</name>
    <dbReference type="NCBI Taxonomy" id="41804"/>
    <lineage>
        <taxon>Eukaryota</taxon>
        <taxon>Fungi</taxon>
        <taxon>Fungi incertae sedis</taxon>
        <taxon>Mucoromycota</taxon>
        <taxon>Mortierellomycotina</taxon>
        <taxon>Mortierellomycetes</taxon>
        <taxon>Mortierellales</taxon>
        <taxon>Mortierellaceae</taxon>
        <taxon>Mortierella</taxon>
    </lineage>
</organism>
<dbReference type="Proteomes" id="UP000726737">
    <property type="component" value="Unassembled WGS sequence"/>
</dbReference>
<evidence type="ECO:0000256" key="3">
    <source>
        <dbReference type="ARBA" id="ARBA00020975"/>
    </source>
</evidence>
<keyword evidence="4" id="KW-0813">Transport</keyword>
<protein>
    <recommendedName>
        <fullName evidence="3">Conserved oligomeric Golgi complex subunit 4</fullName>
    </recommendedName>
    <alternativeName>
        <fullName evidence="8">Component of oligomeric Golgi complex 4</fullName>
    </alternativeName>
</protein>
<feature type="region of interest" description="Disordered" evidence="10">
    <location>
        <begin position="342"/>
        <end position="371"/>
    </location>
</feature>
<dbReference type="Pfam" id="PF20662">
    <property type="entry name" value="COG4_C"/>
    <property type="match status" value="1"/>
</dbReference>
<dbReference type="OrthoDB" id="47059at2759"/>
<feature type="compositionally biased region" description="Polar residues" evidence="10">
    <location>
        <begin position="357"/>
        <end position="371"/>
    </location>
</feature>
<evidence type="ECO:0000256" key="2">
    <source>
        <dbReference type="ARBA" id="ARBA00009215"/>
    </source>
</evidence>
<reference evidence="12" key="1">
    <citation type="journal article" date="2020" name="Fungal Divers.">
        <title>Resolving the Mortierellaceae phylogeny through synthesis of multi-gene phylogenetics and phylogenomics.</title>
        <authorList>
            <person name="Vandepol N."/>
            <person name="Liber J."/>
            <person name="Desiro A."/>
            <person name="Na H."/>
            <person name="Kennedy M."/>
            <person name="Barry K."/>
            <person name="Grigoriev I.V."/>
            <person name="Miller A.N."/>
            <person name="O'Donnell K."/>
            <person name="Stajich J.E."/>
            <person name="Bonito G."/>
        </authorList>
    </citation>
    <scope>NUCLEOTIDE SEQUENCE</scope>
    <source>
        <strain evidence="12">KOD948</strain>
    </source>
</reference>
<evidence type="ECO:0000256" key="5">
    <source>
        <dbReference type="ARBA" id="ARBA00022927"/>
    </source>
</evidence>
<evidence type="ECO:0000256" key="8">
    <source>
        <dbReference type="ARBA" id="ARBA00031340"/>
    </source>
</evidence>
<dbReference type="InterPro" id="IPR048682">
    <property type="entry name" value="COG4"/>
</dbReference>
<dbReference type="EMBL" id="JAAAJA010000654">
    <property type="protein sequence ID" value="KAG0250738.1"/>
    <property type="molecule type" value="Genomic_DNA"/>
</dbReference>
<proteinExistence type="inferred from homology"/>
<dbReference type="Pfam" id="PF20663">
    <property type="entry name" value="COG4_N"/>
    <property type="match status" value="1"/>
</dbReference>
<evidence type="ECO:0000256" key="4">
    <source>
        <dbReference type="ARBA" id="ARBA00022448"/>
    </source>
</evidence>
<name>A0A9P6PQA1_9FUNG</name>
<evidence type="ECO:0000259" key="11">
    <source>
        <dbReference type="SMART" id="SM00762"/>
    </source>
</evidence>
<keyword evidence="7" id="KW-0472">Membrane</keyword>
<dbReference type="GO" id="GO:0000139">
    <property type="term" value="C:Golgi membrane"/>
    <property type="evidence" value="ECO:0007669"/>
    <property type="project" value="UniProtKB-SubCell"/>
</dbReference>
<sequence>MAPTAHESPAAGTVQDSEGPSKDISGKDAQAFHLSLEYIRALTNVADVQECLRQLELGETKVDADLDELLTEREELEASLDKLEVLEPQLGSLQDDSKSLVRIISDTSGLAETISAKVRQLDLEQSRVQKAIKHVEDVQELKFCISGVQRAMEQLDYENAAQHMHKALGFDKRILEGSFAEISVPSAQNPEYPIVILANAKAKLLDIISTEFENAVQRQSAEDITRYFKLFPLLGEEQAGLDKYSKFVCAIVSGKAQASLTVPPKSPTFYADTLIQLFESVAVIIDQHQPVVEKYYGPGKMLRVIQRLQEESDIRSRKILDAFEEEREIGRKVAEIRAFKEPKRSNSLQPAGPIRSLTPQPGASSSQQTATVPEVIDPRELDINLNEMVLISQRSHLYNRFLESRARSEIEHLEKDQQVNDMIVDKPNEVYNESGLLRISGLSRKVEEIIDHYLAIEEFFLRRSVDKAMKINEYDIGSQTSSCVDDVFYILKKTISRAVYTSNVDCLAAMINFIKNALEMDYISVFQRNMASVFSNGDNKEARFQYMVLLNNVNVSIDYLEKLTVEIEQECVSTTASLSEHALAKAKAVLSGLTGSSSKFKQILNHGTEELFDRTLKPRLRPLLQDSYKDIKYVVTDEEYAEQEALNSFVHRFMSGLDVLIEPFKSTLTEDNYNQMIANSVTSLTRTWEKIIFQTKFNKMGAIRFDKDLRAVGFYMTSLTSFPLREKLTRLNQMAMLLDLEELEDLYEIWGNNSGAITWRLTDAEVRRVLSSRIDFRTEDVAKMKL</sequence>
<feature type="domain" description="COG4 transport protein middle alpha-helical bundle" evidence="11">
    <location>
        <begin position="197"/>
        <end position="531"/>
    </location>
</feature>
<accession>A0A9P6PQA1</accession>
<dbReference type="PANTHER" id="PTHR24016:SF0">
    <property type="entry name" value="CONSERVED OLIGOMERIC GOLGI COMPLEX SUBUNIT 4"/>
    <property type="match status" value="1"/>
</dbReference>
<keyword evidence="13" id="KW-1185">Reference proteome</keyword>
<dbReference type="Gene3D" id="1.10.287.1060">
    <property type="entry name" value="ESAT-6-like"/>
    <property type="match status" value="1"/>
</dbReference>
<comment type="similarity">
    <text evidence="2">Belongs to the COG4 family.</text>
</comment>
<evidence type="ECO:0000313" key="12">
    <source>
        <dbReference type="EMBL" id="KAG0250738.1"/>
    </source>
</evidence>
<keyword evidence="9" id="KW-0175">Coiled coil</keyword>
<evidence type="ECO:0000256" key="1">
    <source>
        <dbReference type="ARBA" id="ARBA00004395"/>
    </source>
</evidence>
<comment type="subcellular location">
    <subcellularLocation>
        <location evidence="1">Golgi apparatus membrane</location>
        <topology evidence="1">Peripheral membrane protein</topology>
    </subcellularLocation>
</comment>
<comment type="caution">
    <text evidence="12">The sequence shown here is derived from an EMBL/GenBank/DDBJ whole genome shotgun (WGS) entry which is preliminary data.</text>
</comment>
<dbReference type="InterPro" id="IPR013167">
    <property type="entry name" value="COG4_M"/>
</dbReference>
<dbReference type="InterPro" id="IPR048680">
    <property type="entry name" value="COG4_N"/>
</dbReference>
<dbReference type="InterPro" id="IPR048684">
    <property type="entry name" value="COG4_C"/>
</dbReference>
<evidence type="ECO:0000256" key="6">
    <source>
        <dbReference type="ARBA" id="ARBA00023034"/>
    </source>
</evidence>
<evidence type="ECO:0000256" key="7">
    <source>
        <dbReference type="ARBA" id="ARBA00023136"/>
    </source>
</evidence>
<dbReference type="Pfam" id="PF08318">
    <property type="entry name" value="COG4_m"/>
    <property type="match status" value="1"/>
</dbReference>
<feature type="region of interest" description="Disordered" evidence="10">
    <location>
        <begin position="1"/>
        <end position="26"/>
    </location>
</feature>
<dbReference type="GO" id="GO:0015031">
    <property type="term" value="P:protein transport"/>
    <property type="evidence" value="ECO:0007669"/>
    <property type="project" value="UniProtKB-KW"/>
</dbReference>
<keyword evidence="5" id="KW-0653">Protein transport</keyword>
<dbReference type="Gene3D" id="1.20.58.1970">
    <property type="match status" value="1"/>
</dbReference>
<gene>
    <name evidence="12" type="primary">COG4</name>
    <name evidence="12" type="ORF">BG011_008128</name>
</gene>
<dbReference type="PANTHER" id="PTHR24016">
    <property type="entry name" value="CONSERVED OLIGOMERIC GOLGI COMPLEX SUBUNIT 4"/>
    <property type="match status" value="1"/>
</dbReference>
<evidence type="ECO:0000313" key="13">
    <source>
        <dbReference type="Proteomes" id="UP000726737"/>
    </source>
</evidence>